<comment type="caution">
    <text evidence="7">The sequence shown here is derived from an EMBL/GenBank/DDBJ whole genome shotgun (WGS) entry which is preliminary data.</text>
</comment>
<feature type="transmembrane region" description="Helical" evidence="5">
    <location>
        <begin position="258"/>
        <end position="277"/>
    </location>
</feature>
<dbReference type="InterPro" id="IPR007300">
    <property type="entry name" value="CidB/LrgB"/>
</dbReference>
<evidence type="ECO:0000256" key="5">
    <source>
        <dbReference type="SAM" id="Phobius"/>
    </source>
</evidence>
<keyword evidence="2 5" id="KW-0812">Transmembrane</keyword>
<dbReference type="Proteomes" id="UP001530377">
    <property type="component" value="Unassembled WGS sequence"/>
</dbReference>
<feature type="chain" id="PRO_5044785810" evidence="6">
    <location>
        <begin position="19"/>
        <end position="512"/>
    </location>
</feature>
<feature type="transmembrane region" description="Helical" evidence="5">
    <location>
        <begin position="455"/>
        <end position="471"/>
    </location>
</feature>
<dbReference type="PANTHER" id="PTHR30249:SF0">
    <property type="entry name" value="PLASTIDAL GLYCOLATE_GLYCERATE TRANSLOCATOR 1, CHLOROPLASTIC"/>
    <property type="match status" value="1"/>
</dbReference>
<evidence type="ECO:0000256" key="6">
    <source>
        <dbReference type="SAM" id="SignalP"/>
    </source>
</evidence>
<feature type="transmembrane region" description="Helical" evidence="5">
    <location>
        <begin position="104"/>
        <end position="127"/>
    </location>
</feature>
<feature type="transmembrane region" description="Helical" evidence="5">
    <location>
        <begin position="422"/>
        <end position="443"/>
    </location>
</feature>
<keyword evidence="3 5" id="KW-1133">Transmembrane helix</keyword>
<dbReference type="GO" id="GO:0016020">
    <property type="term" value="C:membrane"/>
    <property type="evidence" value="ECO:0007669"/>
    <property type="project" value="UniProtKB-SubCell"/>
</dbReference>
<feature type="transmembrane region" description="Helical" evidence="5">
    <location>
        <begin position="148"/>
        <end position="169"/>
    </location>
</feature>
<evidence type="ECO:0000256" key="1">
    <source>
        <dbReference type="ARBA" id="ARBA00004141"/>
    </source>
</evidence>
<dbReference type="Pfam" id="PF04172">
    <property type="entry name" value="LrgB"/>
    <property type="match status" value="1"/>
</dbReference>
<dbReference type="PANTHER" id="PTHR30249">
    <property type="entry name" value="PUTATIVE SEROTONIN TRANSPORTER"/>
    <property type="match status" value="1"/>
</dbReference>
<feature type="signal peptide" evidence="6">
    <location>
        <begin position="1"/>
        <end position="18"/>
    </location>
</feature>
<organism evidence="7 8">
    <name type="scientific">Cyclostephanos tholiformis</name>
    <dbReference type="NCBI Taxonomy" id="382380"/>
    <lineage>
        <taxon>Eukaryota</taxon>
        <taxon>Sar</taxon>
        <taxon>Stramenopiles</taxon>
        <taxon>Ochrophyta</taxon>
        <taxon>Bacillariophyta</taxon>
        <taxon>Coscinodiscophyceae</taxon>
        <taxon>Thalassiosirophycidae</taxon>
        <taxon>Stephanodiscales</taxon>
        <taxon>Stephanodiscaceae</taxon>
        <taxon>Cyclostephanos</taxon>
    </lineage>
</organism>
<gene>
    <name evidence="7" type="ORF">ACHAXA_008906</name>
</gene>
<dbReference type="AlphaFoldDB" id="A0ABD3R430"/>
<keyword evidence="8" id="KW-1185">Reference proteome</keyword>
<evidence type="ECO:0000256" key="3">
    <source>
        <dbReference type="ARBA" id="ARBA00022989"/>
    </source>
</evidence>
<sequence>MLKIRLLLVAVLPACIRASTFRPRNGLGYLPPGARTVSKHNSVLDVAVAASTPKLDESKCEFTLRGGDGDIVNADIPKANELVGAAFFTALQIVLNKVFRANKITFPAMLGCTILVFSSLVLAEIFFPGMGESAFQLLTPGSSLLAKWLPVMFVPGLAMLPLAPSIGSAVDVLKVLSLIILGFGFTMGSTAYLVLGMRTLQGQIETNPTVNNDGRAVTTAASSPPPKPFTEETLKFLLKGTVLTGAVSMAASRQNSGYATPIRTVFMFFGTVLMYVFGARFPPAITKIVHPLVTATAGTLLLTKLDATITGSSFKDILKTYKAGSLSPTKTGAGDLLLFLLGPAVGCLSIAMYSRKKILADNLPVVIAAMLCSSVGGLFGTAWYIRLLGVGASVMVRLSLLTRNVTTGLAIIITQMLEGDMAIAASVVVLTGIFAATVGRGLLDFFNIQDPVSRGLGMGAAGQGLGVAAIMPEKDAFPFAAINMVLTAICASALVSIPAVKKSLTDIVSAGL</sequence>
<evidence type="ECO:0000313" key="8">
    <source>
        <dbReference type="Proteomes" id="UP001530377"/>
    </source>
</evidence>
<feature type="transmembrane region" description="Helical" evidence="5">
    <location>
        <begin position="477"/>
        <end position="497"/>
    </location>
</feature>
<protein>
    <submittedName>
        <fullName evidence="7">Uncharacterized protein</fullName>
    </submittedName>
</protein>
<keyword evidence="6" id="KW-0732">Signal</keyword>
<feature type="transmembrane region" description="Helical" evidence="5">
    <location>
        <begin position="175"/>
        <end position="195"/>
    </location>
</feature>
<dbReference type="EMBL" id="JALLPB020000663">
    <property type="protein sequence ID" value="KAL3807194.1"/>
    <property type="molecule type" value="Genomic_DNA"/>
</dbReference>
<keyword evidence="4 5" id="KW-0472">Membrane</keyword>
<name>A0ABD3R430_9STRA</name>
<evidence type="ECO:0000256" key="2">
    <source>
        <dbReference type="ARBA" id="ARBA00022692"/>
    </source>
</evidence>
<evidence type="ECO:0000256" key="4">
    <source>
        <dbReference type="ARBA" id="ARBA00023136"/>
    </source>
</evidence>
<accession>A0ABD3R430</accession>
<comment type="subcellular location">
    <subcellularLocation>
        <location evidence="1">Membrane</location>
        <topology evidence="1">Multi-pass membrane protein</topology>
    </subcellularLocation>
</comment>
<feature type="transmembrane region" description="Helical" evidence="5">
    <location>
        <begin position="365"/>
        <end position="385"/>
    </location>
</feature>
<proteinExistence type="predicted"/>
<feature type="transmembrane region" description="Helical" evidence="5">
    <location>
        <begin position="336"/>
        <end position="353"/>
    </location>
</feature>
<evidence type="ECO:0000313" key="7">
    <source>
        <dbReference type="EMBL" id="KAL3807194.1"/>
    </source>
</evidence>
<reference evidence="7 8" key="1">
    <citation type="submission" date="2024-10" db="EMBL/GenBank/DDBJ databases">
        <title>Updated reference genomes for cyclostephanoid diatoms.</title>
        <authorList>
            <person name="Roberts W.R."/>
            <person name="Alverson A.J."/>
        </authorList>
    </citation>
    <scope>NUCLEOTIDE SEQUENCE [LARGE SCALE GENOMIC DNA]</scope>
    <source>
        <strain evidence="7 8">AJA228-03</strain>
    </source>
</reference>